<organism evidence="1 2">
    <name type="scientific">Dictyobacter halimunensis</name>
    <dbReference type="NCBI Taxonomy" id="3026934"/>
    <lineage>
        <taxon>Bacteria</taxon>
        <taxon>Bacillati</taxon>
        <taxon>Chloroflexota</taxon>
        <taxon>Ktedonobacteria</taxon>
        <taxon>Ktedonobacterales</taxon>
        <taxon>Dictyobacteraceae</taxon>
        <taxon>Dictyobacter</taxon>
    </lineage>
</organism>
<name>A0ABQ6FRJ1_9CHLR</name>
<accession>A0ABQ6FRJ1</accession>
<dbReference type="EMBL" id="BSRI01000002">
    <property type="protein sequence ID" value="GLV56303.1"/>
    <property type="molecule type" value="Genomic_DNA"/>
</dbReference>
<comment type="caution">
    <text evidence="1">The sequence shown here is derived from an EMBL/GenBank/DDBJ whole genome shotgun (WGS) entry which is preliminary data.</text>
</comment>
<proteinExistence type="predicted"/>
<gene>
    <name evidence="1" type="ORF">KDH_31440</name>
</gene>
<reference evidence="1 2" key="1">
    <citation type="submission" date="2023-02" db="EMBL/GenBank/DDBJ databases">
        <title>Dictyobacter halimunensis sp. nov., a new member of the class Ktedonobacteria from forest soil in a geothermal area.</title>
        <authorList>
            <person name="Rachmania M.K."/>
            <person name="Ningsih F."/>
            <person name="Sakai Y."/>
            <person name="Yabe S."/>
            <person name="Yokota A."/>
            <person name="Sjamsuridzal W."/>
        </authorList>
    </citation>
    <scope>NUCLEOTIDE SEQUENCE [LARGE SCALE GENOMIC DNA]</scope>
    <source>
        <strain evidence="1 2">S3.2.2.5</strain>
    </source>
</reference>
<evidence type="ECO:0000313" key="1">
    <source>
        <dbReference type="EMBL" id="GLV56303.1"/>
    </source>
</evidence>
<sequence length="59" mass="7312">MLPFFERLFVQKEQWTGRQYDEKDKKDVRGFFTRDAHPFLWDGVRFFVTILHSAYPEWV</sequence>
<dbReference type="Proteomes" id="UP001344906">
    <property type="component" value="Unassembled WGS sequence"/>
</dbReference>
<protein>
    <submittedName>
        <fullName evidence="1">Uncharacterized protein</fullName>
    </submittedName>
</protein>
<keyword evidence="2" id="KW-1185">Reference proteome</keyword>
<evidence type="ECO:0000313" key="2">
    <source>
        <dbReference type="Proteomes" id="UP001344906"/>
    </source>
</evidence>